<accession>A0A149V514</accession>
<gene>
    <name evidence="2" type="ORF">AD953_08070</name>
</gene>
<dbReference type="PANTHER" id="PTHR44809">
    <property type="match status" value="1"/>
</dbReference>
<name>A0A149V514_9PROT</name>
<dbReference type="EMBL" id="LHZZ01000542">
    <property type="protein sequence ID" value="KXV75298.1"/>
    <property type="molecule type" value="Genomic_DNA"/>
</dbReference>
<proteinExistence type="predicted"/>
<feature type="repeat" description="TPR" evidence="1">
    <location>
        <begin position="53"/>
        <end position="86"/>
    </location>
</feature>
<dbReference type="Pfam" id="PF00515">
    <property type="entry name" value="TPR_1"/>
    <property type="match status" value="1"/>
</dbReference>
<sequence length="490" mass="53574">MAHNSSSPSVAPQQNTASLVSTGEDATSLYNAGRLAEAAEAYKLELAANPHDGRLLSNFGSLLCTTGDFEEALALLTQAVTYAPTLANAWNNLGNVLVELQRYAEATTAYKQCLTLNSDHPLALSSLGVALDRQGHHATAEKGHRFALRLDPTNAMSHLNLAVCLLAQGKYPEGFAEFEWRWQTTMTSHHGLDGPLWNGQPFEGKTLLIHTEGGFGDMIQFSRFIPLAVARGDNVVTLVRKELLTFMQTSFPGLHFVTAQDTIPRYHFQCPILSLPLALGTTLETIPFPEGYLKTIPAKENFWRTMLAADLKTHGLTTAPLRVGLVWAGSPHTGLRFAEVVDGRRSMSLAALAPLVKAAPNALFYSLQVGKQSSQAQHPPAGMALIDHTAHLHDFSDTAALAKQLDLVIAVDTSTAHLAAGLSRPTWVLSRFDQCWRWLARRTDTPWYNSLRLYQQTQPCDWTVPLERLSADLAHLNTAAHSVERTASDA</sequence>
<dbReference type="RefSeq" id="WP_061491045.1">
    <property type="nucleotide sequence ID" value="NZ_LHZZ01000542.1"/>
</dbReference>
<dbReference type="SUPFAM" id="SSF53756">
    <property type="entry name" value="UDP-Glycosyltransferase/glycogen phosphorylase"/>
    <property type="match status" value="1"/>
</dbReference>
<dbReference type="AlphaFoldDB" id="A0A149V514"/>
<keyword evidence="1" id="KW-0802">TPR repeat</keyword>
<dbReference type="SMART" id="SM00028">
    <property type="entry name" value="TPR"/>
    <property type="match status" value="4"/>
</dbReference>
<feature type="repeat" description="TPR" evidence="1">
    <location>
        <begin position="87"/>
        <end position="120"/>
    </location>
</feature>
<dbReference type="PATRIC" id="fig|178901.15.peg.2378"/>
<organism evidence="2 3">
    <name type="scientific">Acetobacter malorum</name>
    <dbReference type="NCBI Taxonomy" id="178901"/>
    <lineage>
        <taxon>Bacteria</taxon>
        <taxon>Pseudomonadati</taxon>
        <taxon>Pseudomonadota</taxon>
        <taxon>Alphaproteobacteria</taxon>
        <taxon>Acetobacterales</taxon>
        <taxon>Acetobacteraceae</taxon>
        <taxon>Acetobacter</taxon>
    </lineage>
</organism>
<reference evidence="2 3" key="1">
    <citation type="submission" date="2015-06" db="EMBL/GenBank/DDBJ databases">
        <title>Improved classification and identification of acetic acid bacteria using matrix-assisted laser desorption/ionization time-of-flight mass spectrometry; Gluconobacter nephelii and Gluconobacter uchimurae are later heterotypic synonyms of Gluconobacter japonicus and Gluconobacter oxydans, respectively.</title>
        <authorList>
            <person name="Li L."/>
            <person name="Cleenwerck I."/>
            <person name="De Vuyst L."/>
            <person name="Vandamme P."/>
        </authorList>
    </citation>
    <scope>NUCLEOTIDE SEQUENCE [LARGE SCALE GENOMIC DNA]</scope>
    <source>
        <strain evidence="2 3">LMG 1604</strain>
    </source>
</reference>
<dbReference type="Pfam" id="PF13431">
    <property type="entry name" value="TPR_17"/>
    <property type="match status" value="1"/>
</dbReference>
<dbReference type="InterPro" id="IPR011990">
    <property type="entry name" value="TPR-like_helical_dom_sf"/>
</dbReference>
<evidence type="ECO:0000256" key="1">
    <source>
        <dbReference type="PROSITE-ProRule" id="PRU00339"/>
    </source>
</evidence>
<dbReference type="SUPFAM" id="SSF48452">
    <property type="entry name" value="TPR-like"/>
    <property type="match status" value="1"/>
</dbReference>
<dbReference type="InterPro" id="IPR019734">
    <property type="entry name" value="TPR_rpt"/>
</dbReference>
<evidence type="ECO:0000313" key="2">
    <source>
        <dbReference type="EMBL" id="KXV75298.1"/>
    </source>
</evidence>
<dbReference type="Proteomes" id="UP000075538">
    <property type="component" value="Unassembled WGS sequence"/>
</dbReference>
<dbReference type="Pfam" id="PF13432">
    <property type="entry name" value="TPR_16"/>
    <property type="match status" value="1"/>
</dbReference>
<dbReference type="InterPro" id="IPR052943">
    <property type="entry name" value="TMTC_O-mannosyl-trnsfr"/>
</dbReference>
<evidence type="ECO:0000313" key="3">
    <source>
        <dbReference type="Proteomes" id="UP000075538"/>
    </source>
</evidence>
<comment type="caution">
    <text evidence="2">The sequence shown here is derived from an EMBL/GenBank/DDBJ whole genome shotgun (WGS) entry which is preliminary data.</text>
</comment>
<dbReference type="Gene3D" id="1.25.40.10">
    <property type="entry name" value="Tetratricopeptide repeat domain"/>
    <property type="match status" value="1"/>
</dbReference>
<dbReference type="Gene3D" id="3.40.50.2000">
    <property type="entry name" value="Glycogen Phosphorylase B"/>
    <property type="match status" value="1"/>
</dbReference>
<dbReference type="PANTHER" id="PTHR44809:SF1">
    <property type="entry name" value="PROTEIN O-MANNOSYL-TRANSFERASE TMTC1"/>
    <property type="match status" value="1"/>
</dbReference>
<dbReference type="PROSITE" id="PS50005">
    <property type="entry name" value="TPR"/>
    <property type="match status" value="2"/>
</dbReference>
<protein>
    <submittedName>
        <fullName evidence="2">Uncharacterized protein</fullName>
    </submittedName>
</protein>